<dbReference type="SUPFAM" id="SSF101478">
    <property type="entry name" value="ADP-ribosylglycohydrolase"/>
    <property type="match status" value="1"/>
</dbReference>
<dbReference type="InterPro" id="IPR005502">
    <property type="entry name" value="Ribosyl_crysJ1"/>
</dbReference>
<dbReference type="Pfam" id="PF03747">
    <property type="entry name" value="ADP_ribosyl_GH"/>
    <property type="match status" value="1"/>
</dbReference>
<name>A0ABT3MCI3_9LEPT</name>
<evidence type="ECO:0000256" key="1">
    <source>
        <dbReference type="ARBA" id="ARBA00010702"/>
    </source>
</evidence>
<protein>
    <submittedName>
        <fullName evidence="3">ADP-ribosylglycohydrolase family protein</fullName>
    </submittedName>
</protein>
<dbReference type="Gene3D" id="1.10.4080.10">
    <property type="entry name" value="ADP-ribosylation/Crystallin J1"/>
    <property type="match status" value="1"/>
</dbReference>
<comment type="similarity">
    <text evidence="1">Belongs to the ADP-ribosylglycohydrolase family.</text>
</comment>
<accession>A0ABT3MCI3</accession>
<dbReference type="PANTHER" id="PTHR16222">
    <property type="entry name" value="ADP-RIBOSYLGLYCOHYDROLASE"/>
    <property type="match status" value="1"/>
</dbReference>
<dbReference type="RefSeq" id="WP_265359657.1">
    <property type="nucleotide sequence ID" value="NZ_JAMQPR010000003.1"/>
</dbReference>
<evidence type="ECO:0000313" key="3">
    <source>
        <dbReference type="EMBL" id="MCW7506099.1"/>
    </source>
</evidence>
<organism evidence="3 4">
    <name type="scientific">Leptospira paudalimensis</name>
    <dbReference type="NCBI Taxonomy" id="2950024"/>
    <lineage>
        <taxon>Bacteria</taxon>
        <taxon>Pseudomonadati</taxon>
        <taxon>Spirochaetota</taxon>
        <taxon>Spirochaetia</taxon>
        <taxon>Leptospirales</taxon>
        <taxon>Leptospiraceae</taxon>
        <taxon>Leptospira</taxon>
    </lineage>
</organism>
<keyword evidence="2" id="KW-0378">Hydrolase</keyword>
<reference evidence="3 4" key="1">
    <citation type="submission" date="2022-06" db="EMBL/GenBank/DDBJ databases">
        <title>Leptospira isolates from biofilms formed at urban environments.</title>
        <authorList>
            <person name="Ribeiro P.S."/>
            <person name="Sousa T."/>
            <person name="Carvalho N."/>
            <person name="Aburjaile F."/>
            <person name="Neves F."/>
            <person name="Oliveira D."/>
            <person name="Blanco L."/>
            <person name="Lima J."/>
            <person name="Costa F."/>
            <person name="Brenig B."/>
            <person name="Soares S."/>
            <person name="Ramos R."/>
            <person name="Goes-Neto A."/>
            <person name="Matiuzzi M."/>
            <person name="Azevedo V."/>
            <person name="Ristow P."/>
        </authorList>
    </citation>
    <scope>NUCLEOTIDE SEQUENCE [LARGE SCALE GENOMIC DNA]</scope>
    <source>
        <strain evidence="3 4">VSF14</strain>
    </source>
</reference>
<dbReference type="InterPro" id="IPR050792">
    <property type="entry name" value="ADP-ribosylglycohydrolase"/>
</dbReference>
<proteinExistence type="inferred from homology"/>
<dbReference type="InterPro" id="IPR036705">
    <property type="entry name" value="Ribosyl_crysJ1_sf"/>
</dbReference>
<evidence type="ECO:0000256" key="2">
    <source>
        <dbReference type="ARBA" id="ARBA00022801"/>
    </source>
</evidence>
<dbReference type="PANTHER" id="PTHR16222:SF24">
    <property type="entry name" value="ADP-RIBOSYLHYDROLASE ARH3"/>
    <property type="match status" value="1"/>
</dbReference>
<dbReference type="Proteomes" id="UP001208794">
    <property type="component" value="Unassembled WGS sequence"/>
</dbReference>
<sequence>MMIEKQNESIHSGILGFVVGDALGVPVEFESREELKQNPVSGMIGYGTHHQPPGTWSDDSSLMFCLMETFVAGFDLRKLGNRFINWLDIGYWTPYGKAFDVGIGTRKAIDRLRDTSIHPKEAGGSGEKDNGNGASMRILPLCFALQNQPLEERVSFVSDVSSLTHKHPKSLIGSTFLIELGIALQQGKSIPESIQIAQEHTKTIFREEKELNHYKRLLLDPKEIQNLPEEEIHSSGYVVHTLEACVWTLLKTTSFREAVLMAVNLGDDTDTVGAITGGLAGIHYGQNQIPKEWISVLARKEDILALVDSFVKSIKGNLA</sequence>
<dbReference type="EMBL" id="JAMQPR010000003">
    <property type="protein sequence ID" value="MCW7506099.1"/>
    <property type="molecule type" value="Genomic_DNA"/>
</dbReference>
<comment type="caution">
    <text evidence="3">The sequence shown here is derived from an EMBL/GenBank/DDBJ whole genome shotgun (WGS) entry which is preliminary data.</text>
</comment>
<keyword evidence="4" id="KW-1185">Reference proteome</keyword>
<gene>
    <name evidence="3" type="ORF">ND855_18335</name>
</gene>
<evidence type="ECO:0000313" key="4">
    <source>
        <dbReference type="Proteomes" id="UP001208794"/>
    </source>
</evidence>